<evidence type="ECO:0000256" key="15">
    <source>
        <dbReference type="SAM" id="MobiDB-lite"/>
    </source>
</evidence>
<protein>
    <recommendedName>
        <fullName evidence="3">Mitochondrial import receptor subunit TOM22 homolog</fullName>
    </recommendedName>
    <alternativeName>
        <fullName evidence="13">Translocase of outer membrane 22 kDa subunit homolog</fullName>
    </alternativeName>
</protein>
<organism evidence="17 18">
    <name type="scientific">Clavelina lepadiformis</name>
    <name type="common">Light-bulb sea squirt</name>
    <name type="synonym">Ascidia lepadiformis</name>
    <dbReference type="NCBI Taxonomy" id="159417"/>
    <lineage>
        <taxon>Eukaryota</taxon>
        <taxon>Metazoa</taxon>
        <taxon>Chordata</taxon>
        <taxon>Tunicata</taxon>
        <taxon>Ascidiacea</taxon>
        <taxon>Aplousobranchia</taxon>
        <taxon>Clavelinidae</taxon>
        <taxon>Clavelina</taxon>
    </lineage>
</organism>
<feature type="region of interest" description="Disordered" evidence="15">
    <location>
        <begin position="58"/>
        <end position="90"/>
    </location>
</feature>
<evidence type="ECO:0000256" key="14">
    <source>
        <dbReference type="ARBA" id="ARBA00046217"/>
    </source>
</evidence>
<comment type="function">
    <text evidence="14">Central receptor component of the translocase of the outer membrane of mitochondria (TOM complex) responsible for the recognition and translocation of cytosolically synthesized mitochondrial preproteins. Together with the peripheral receptor TOM20 functions as the transit peptide receptor and facilitates the movement of preproteins into the translocation pore. Required for the translocation across the mitochondrial outer membrane of cytochrome P450 monooxygenases.</text>
</comment>
<dbReference type="EMBL" id="CAWYQH010000098">
    <property type="protein sequence ID" value="CAK8684928.1"/>
    <property type="molecule type" value="Genomic_DNA"/>
</dbReference>
<keyword evidence="5 16" id="KW-0812">Transmembrane</keyword>
<evidence type="ECO:0000256" key="10">
    <source>
        <dbReference type="ARBA" id="ARBA00023128"/>
    </source>
</evidence>
<evidence type="ECO:0000256" key="12">
    <source>
        <dbReference type="ARBA" id="ARBA00023170"/>
    </source>
</evidence>
<keyword evidence="11 16" id="KW-0472">Membrane</keyword>
<evidence type="ECO:0000256" key="6">
    <source>
        <dbReference type="ARBA" id="ARBA00022787"/>
    </source>
</evidence>
<evidence type="ECO:0000256" key="7">
    <source>
        <dbReference type="ARBA" id="ARBA00022927"/>
    </source>
</evidence>
<keyword evidence="8 16" id="KW-1133">Transmembrane helix</keyword>
<feature type="compositionally biased region" description="Low complexity" evidence="15">
    <location>
        <begin position="58"/>
        <end position="68"/>
    </location>
</feature>
<evidence type="ECO:0000256" key="8">
    <source>
        <dbReference type="ARBA" id="ARBA00022989"/>
    </source>
</evidence>
<evidence type="ECO:0000256" key="3">
    <source>
        <dbReference type="ARBA" id="ARBA00016229"/>
    </source>
</evidence>
<keyword evidence="7" id="KW-0653">Protein transport</keyword>
<keyword evidence="9" id="KW-0811">Translocation</keyword>
<dbReference type="CDD" id="cd22884">
    <property type="entry name" value="TOM22"/>
    <property type="match status" value="1"/>
</dbReference>
<keyword evidence="4" id="KW-0813">Transport</keyword>
<comment type="caution">
    <text evidence="17">The sequence shown here is derived from an EMBL/GenBank/DDBJ whole genome shotgun (WGS) entry which is preliminary data.</text>
</comment>
<evidence type="ECO:0000256" key="4">
    <source>
        <dbReference type="ARBA" id="ARBA00022448"/>
    </source>
</evidence>
<keyword evidence="10" id="KW-0496">Mitochondrion</keyword>
<evidence type="ECO:0000256" key="13">
    <source>
        <dbReference type="ARBA" id="ARBA00031266"/>
    </source>
</evidence>
<sequence length="90" mass="10133">MFPERVRNATSKTASYTSTGCAKFYRFIRSAMWIGASSFVILAVPIVFEQERYNMEQQQQQHQRQLLLGPNAAVSNTPNSMGMVPPPPPQ</sequence>
<keyword evidence="18" id="KW-1185">Reference proteome</keyword>
<name>A0ABP0G051_CLALP</name>
<dbReference type="InterPro" id="IPR005683">
    <property type="entry name" value="Tom22"/>
</dbReference>
<dbReference type="PANTHER" id="PTHR12504:SF0">
    <property type="entry name" value="MITOCHONDRIAL IMPORT RECEPTOR SUBUNIT TOM22 HOMOLOG"/>
    <property type="match status" value="1"/>
</dbReference>
<feature type="transmembrane region" description="Helical" evidence="16">
    <location>
        <begin position="27"/>
        <end position="48"/>
    </location>
</feature>
<dbReference type="PANTHER" id="PTHR12504">
    <property type="entry name" value="MITOCHONDRIAL IMPORT RECEPTOR SUBUNIT TOM22"/>
    <property type="match status" value="1"/>
</dbReference>
<evidence type="ECO:0000256" key="2">
    <source>
        <dbReference type="ARBA" id="ARBA00009874"/>
    </source>
</evidence>
<evidence type="ECO:0000256" key="16">
    <source>
        <dbReference type="SAM" id="Phobius"/>
    </source>
</evidence>
<keyword evidence="12" id="KW-0675">Receptor</keyword>
<evidence type="ECO:0000256" key="1">
    <source>
        <dbReference type="ARBA" id="ARBA00004572"/>
    </source>
</evidence>
<proteinExistence type="inferred from homology"/>
<evidence type="ECO:0000313" key="17">
    <source>
        <dbReference type="EMBL" id="CAK8684928.1"/>
    </source>
</evidence>
<evidence type="ECO:0000256" key="9">
    <source>
        <dbReference type="ARBA" id="ARBA00023010"/>
    </source>
</evidence>
<comment type="similarity">
    <text evidence="2">Belongs to the Tom22 family.</text>
</comment>
<evidence type="ECO:0000256" key="5">
    <source>
        <dbReference type="ARBA" id="ARBA00022692"/>
    </source>
</evidence>
<accession>A0ABP0G051</accession>
<reference evidence="17 18" key="1">
    <citation type="submission" date="2024-02" db="EMBL/GenBank/DDBJ databases">
        <authorList>
            <person name="Daric V."/>
            <person name="Darras S."/>
        </authorList>
    </citation>
    <scope>NUCLEOTIDE SEQUENCE [LARGE SCALE GENOMIC DNA]</scope>
</reference>
<gene>
    <name evidence="17" type="ORF">CVLEPA_LOCUS16098</name>
</gene>
<dbReference type="Proteomes" id="UP001642483">
    <property type="component" value="Unassembled WGS sequence"/>
</dbReference>
<comment type="subcellular location">
    <subcellularLocation>
        <location evidence="1">Mitochondrion outer membrane</location>
        <topology evidence="1">Single-pass membrane protein</topology>
    </subcellularLocation>
</comment>
<evidence type="ECO:0000313" key="18">
    <source>
        <dbReference type="Proteomes" id="UP001642483"/>
    </source>
</evidence>
<evidence type="ECO:0000256" key="11">
    <source>
        <dbReference type="ARBA" id="ARBA00023136"/>
    </source>
</evidence>
<keyword evidence="6" id="KW-1000">Mitochondrion outer membrane</keyword>